<accession>A0ACC0NTK7</accession>
<dbReference type="Proteomes" id="UP001062846">
    <property type="component" value="Chromosome 5"/>
</dbReference>
<evidence type="ECO:0000313" key="2">
    <source>
        <dbReference type="Proteomes" id="UP001062846"/>
    </source>
</evidence>
<sequence>MVVAEVPKLASAAEYFFKLGVEGKRFRPMVLLLMATALNVHIPGPPDDAVVDALSEELRKRQQRIAEITEMIHVRSFSPSPPPTPPPPNKFILFALFFPSSFFVK</sequence>
<organism evidence="1 2">
    <name type="scientific">Rhododendron molle</name>
    <name type="common">Chinese azalea</name>
    <name type="synonym">Azalea mollis</name>
    <dbReference type="NCBI Taxonomy" id="49168"/>
    <lineage>
        <taxon>Eukaryota</taxon>
        <taxon>Viridiplantae</taxon>
        <taxon>Streptophyta</taxon>
        <taxon>Embryophyta</taxon>
        <taxon>Tracheophyta</taxon>
        <taxon>Spermatophyta</taxon>
        <taxon>Magnoliopsida</taxon>
        <taxon>eudicotyledons</taxon>
        <taxon>Gunneridae</taxon>
        <taxon>Pentapetalae</taxon>
        <taxon>asterids</taxon>
        <taxon>Ericales</taxon>
        <taxon>Ericaceae</taxon>
        <taxon>Ericoideae</taxon>
        <taxon>Rhodoreae</taxon>
        <taxon>Rhododendron</taxon>
    </lineage>
</organism>
<name>A0ACC0NTK7_RHOML</name>
<proteinExistence type="predicted"/>
<evidence type="ECO:0000313" key="1">
    <source>
        <dbReference type="EMBL" id="KAI8556601.1"/>
    </source>
</evidence>
<dbReference type="EMBL" id="CM046392">
    <property type="protein sequence ID" value="KAI8556601.1"/>
    <property type="molecule type" value="Genomic_DNA"/>
</dbReference>
<comment type="caution">
    <text evidence="1">The sequence shown here is derived from an EMBL/GenBank/DDBJ whole genome shotgun (WGS) entry which is preliminary data.</text>
</comment>
<keyword evidence="2" id="KW-1185">Reference proteome</keyword>
<gene>
    <name evidence="1" type="ORF">RHMOL_Rhmol05G0266500</name>
</gene>
<reference evidence="1" key="1">
    <citation type="submission" date="2022-02" db="EMBL/GenBank/DDBJ databases">
        <title>Plant Genome Project.</title>
        <authorList>
            <person name="Zhang R.-G."/>
        </authorList>
    </citation>
    <scope>NUCLEOTIDE SEQUENCE</scope>
    <source>
        <strain evidence="1">AT1</strain>
    </source>
</reference>
<protein>
    <submittedName>
        <fullName evidence="1">Uncharacterized protein</fullName>
    </submittedName>
</protein>